<dbReference type="OrthoDB" id="432216at2759"/>
<dbReference type="InterPro" id="IPR031468">
    <property type="entry name" value="SMP_LBD"/>
</dbReference>
<evidence type="ECO:0000256" key="11">
    <source>
        <dbReference type="PROSITE-ProRule" id="PRU00708"/>
    </source>
</evidence>
<dbReference type="InterPro" id="IPR011990">
    <property type="entry name" value="TPR-like_helical_dom_sf"/>
</dbReference>
<dbReference type="Pfam" id="PF01535">
    <property type="entry name" value="PPR"/>
    <property type="match status" value="2"/>
</dbReference>
<dbReference type="Pfam" id="PF17047">
    <property type="entry name" value="SMP_LBD"/>
    <property type="match status" value="1"/>
</dbReference>
<keyword evidence="18" id="KW-1185">Reference proteome</keyword>
<keyword evidence="4" id="KW-0479">Metal-binding</keyword>
<feature type="transmembrane region" description="Helical" evidence="13">
    <location>
        <begin position="95"/>
        <end position="125"/>
    </location>
</feature>
<name>A0A812T731_9DINO</name>
<gene>
    <name evidence="17" type="primary">esyt3</name>
    <name evidence="17" type="ORF">SNAT2548_LOCUS28514</name>
</gene>
<feature type="domain" description="SMP-LTD" evidence="16">
    <location>
        <begin position="1329"/>
        <end position="1515"/>
    </location>
</feature>
<feature type="repeat" description="PPR" evidence="11">
    <location>
        <begin position="553"/>
        <end position="587"/>
    </location>
</feature>
<dbReference type="GO" id="GO:0006869">
    <property type="term" value="P:lipid transport"/>
    <property type="evidence" value="ECO:0007669"/>
    <property type="project" value="UniProtKB-KW"/>
</dbReference>
<dbReference type="Pfam" id="PF12796">
    <property type="entry name" value="Ank_2"/>
    <property type="match status" value="1"/>
</dbReference>
<feature type="region of interest" description="Disordered" evidence="12">
    <location>
        <begin position="165"/>
        <end position="208"/>
    </location>
</feature>
<evidence type="ECO:0000256" key="13">
    <source>
        <dbReference type="SAM" id="Phobius"/>
    </source>
</evidence>
<dbReference type="InterPro" id="IPR035892">
    <property type="entry name" value="C2_domain_sf"/>
</dbReference>
<keyword evidence="8" id="KW-0445">Lipid transport</keyword>
<dbReference type="PANTHER" id="PTHR47942:SF63">
    <property type="entry name" value="PENTATRICOPEPTIDE REPEAT-CONTAINING PROTEIN"/>
    <property type="match status" value="1"/>
</dbReference>
<dbReference type="GO" id="GO:0005737">
    <property type="term" value="C:cytoplasm"/>
    <property type="evidence" value="ECO:0007669"/>
    <property type="project" value="UniProtKB-ARBA"/>
</dbReference>
<proteinExistence type="predicted"/>
<feature type="region of interest" description="Disordered" evidence="12">
    <location>
        <begin position="1743"/>
        <end position="1763"/>
    </location>
</feature>
<feature type="domain" description="C2" evidence="15">
    <location>
        <begin position="1508"/>
        <end position="1641"/>
    </location>
</feature>
<keyword evidence="9" id="KW-0446">Lipid-binding</keyword>
<feature type="compositionally biased region" description="Low complexity" evidence="12">
    <location>
        <begin position="1743"/>
        <end position="1756"/>
    </location>
</feature>
<evidence type="ECO:0000256" key="7">
    <source>
        <dbReference type="ARBA" id="ARBA00022989"/>
    </source>
</evidence>
<keyword evidence="14" id="KW-0732">Signal</keyword>
<keyword evidence="7 13" id="KW-1133">Transmembrane helix</keyword>
<accession>A0A812T731</accession>
<reference evidence="17" key="1">
    <citation type="submission" date="2021-02" db="EMBL/GenBank/DDBJ databases">
        <authorList>
            <person name="Dougan E. K."/>
            <person name="Rhodes N."/>
            <person name="Thang M."/>
            <person name="Chan C."/>
        </authorList>
    </citation>
    <scope>NUCLEOTIDE SEQUENCE</scope>
</reference>
<evidence type="ECO:0000313" key="18">
    <source>
        <dbReference type="Proteomes" id="UP000604046"/>
    </source>
</evidence>
<dbReference type="InterPro" id="IPR002110">
    <property type="entry name" value="Ankyrin_rpt"/>
</dbReference>
<dbReference type="PROSITE" id="PS51847">
    <property type="entry name" value="SMP"/>
    <property type="match status" value="1"/>
</dbReference>
<dbReference type="PROSITE" id="PS51375">
    <property type="entry name" value="PPR"/>
    <property type="match status" value="4"/>
</dbReference>
<dbReference type="InterPro" id="IPR000008">
    <property type="entry name" value="C2_dom"/>
</dbReference>
<dbReference type="InterPro" id="IPR002885">
    <property type="entry name" value="PPR_rpt"/>
</dbReference>
<dbReference type="EMBL" id="CAJNDS010002519">
    <property type="protein sequence ID" value="CAE7509186.1"/>
    <property type="molecule type" value="Genomic_DNA"/>
</dbReference>
<protein>
    <submittedName>
        <fullName evidence="17">Esyt3 protein</fullName>
    </submittedName>
</protein>
<evidence type="ECO:0000256" key="1">
    <source>
        <dbReference type="ARBA" id="ARBA00004370"/>
    </source>
</evidence>
<keyword evidence="6" id="KW-0106">Calcium</keyword>
<dbReference type="Gene3D" id="1.25.40.20">
    <property type="entry name" value="Ankyrin repeat-containing domain"/>
    <property type="match status" value="1"/>
</dbReference>
<sequence>MLGTVRVFFGISSTILATLSLRITGPASSKSLPLVACDCLEAADVPTMDVGIRGAAVAGGSRLDANVIGSLPLQPQEGGVHRVVKVKYQANRCKVFAILICIVSQVFGVAVGAGIMGATAALAVLNVEAEEEADLAIEAKSQEILASFADRTEKRREWLRQRRARREGTLEGEDEYEDSEPASPSSPTSPTIHPEDAEPFFDDGSPLPSDISNLRATLQARLKALRSLEDEAGSRQKSSLEAGRDDGEATICQEAAEAVGFVEFGAVLQFLSHGVPQRPADIQNWPTGEMGTLKSRFQVNKLLATCVKKAKWAKAIRVFSEMQVQQMQPATVTINTTIRACERGSAWEEALHIFNQASCSGYPPLDVVSFTTAISACRHGGRWAEALQLLFMLQQEEQESHLHGLHMHEFEDPAVAALRREVPREARSEHTPGSTELPGFKGRQVDVMMWNACIAACEKAAQWTWAMHLLQRAWHVFLSPDLITYNSTMSSLARARRWNQALELWFEMDLGDHGEPSPDIITCNTCITAFSGDAWIHAIHFLDLIHARALQPTTISFNALISACDKGHQWQKATQLFEDMWQHHVQANLTTFNTSISAGEKGAPWSQAVALLAQLCRSQQRPDSRSCAAVATACAKSRSWSMALHSLVMAMDAQLPWEPAAWGATCSTCAAAQQWRAAAALLSAEEGQANASTLRRGLTMSALATVAEAILMAGRVDLTHQLLVRFGCAAASCLLSRHEMGHWHCQALCKQPVVNEDAVTNPSAPRHRNAGAQRTGLGKAVMCAGVPTLTCSFAAVYVVRKLRLQVQLQHAKADESTAAQASQANAEGLCGGEGCACEDPVSPSQRQLQQQLLNILSFLYLRDAFIALPATSRWMHEIFQEEVLTSIRRNLLWPTEGFPPVPPPRDPLDLGPVEPLQSPLEVLFLWSVRESWALSKSLASNAPHRALQPPAVRKAPGPILWTLERLGWNDHGAKALRSVLKWKADPDELDTNRWTPLIWAAHLGSVVIGRLLLRAGANPDHIGAEGSSALSVACRSAHREVVQLLLLNRASPYLVPIGNGNFDHHVGEDILEMVRQYRKLSTHRGSFVLSSSCWAEWPESRPALLTKLRDWTRLDQDIKYLSASLLLYLQNVALGSVVGTQLFHNQSSHYGNVNAVIQDCSVVVRSCAGRPLPLLNSPERLLRHKRQAGPKEELGQLLDLRQPVILSVQNPSCKLSGEAREEPRARATRGCGSCPSSFCRLLPLYPRPSTAAQPSTAKRTPPLAEGPDWVAKLHRRAAAQKTRLEANELSFLRPLYLEVDSVKTRPLSHDQKVCSVEQQLPPGGTSNVDFAEVSLLNAAVQEMWPEITSFIRTVLKETVEEAIQTRVPWFLSSLGFGRISFGDSALKVEELNVERTTQTSHNHGEVRSFKVSSLVAWDADVDVALTAPTAVLSAEHVLVNGRLDVCLQHILPRPPFFTGITFYFAELPKVALTLEGTVMGLRVSLAWLEKLLADIIQKQLAEQIVLPTVATVLLDITNEDAWFETGSVVPEGVLKVCVHGACGLAAKDMALPFGLSRPSSDPYCLVSVGGKPFRTPTRPQNLNPQWSEAEGTKQFLIYSLTEQLLTVDLYDENPYVEDTFLGSISTAASDVVKADGREFSLGGPGAQGTLRLSAHYTELKLDDLNLRRQLRALDSMLPHTAAFVVLVGIDCCTFPDEPVDSSKKRGSFVCKVTCEEHEQAFPSRTARKQGRYGATAWWRLDSSEPSSSEATSSSPALGPEEDEEVCRTAHFQSTFTHMLIGDPRGIACHIKLEKRGGLPGVGNVVGEVEFPMYRLIHAAANTTKAVLQVGPAQLSVLAQLRATDADTSRTYSTLASAGADGHKEALQAT</sequence>
<evidence type="ECO:0000256" key="8">
    <source>
        <dbReference type="ARBA" id="ARBA00023055"/>
    </source>
</evidence>
<dbReference type="GO" id="GO:0008289">
    <property type="term" value="F:lipid binding"/>
    <property type="evidence" value="ECO:0007669"/>
    <property type="project" value="UniProtKB-KW"/>
</dbReference>
<comment type="caution">
    <text evidence="17">The sequence shown here is derived from an EMBL/GenBank/DDBJ whole genome shotgun (WGS) entry which is preliminary data.</text>
</comment>
<evidence type="ECO:0000259" key="16">
    <source>
        <dbReference type="PROSITE" id="PS51847"/>
    </source>
</evidence>
<evidence type="ECO:0000256" key="12">
    <source>
        <dbReference type="SAM" id="MobiDB-lite"/>
    </source>
</evidence>
<dbReference type="InterPro" id="IPR039010">
    <property type="entry name" value="Synaptotagmin_SMP"/>
</dbReference>
<dbReference type="InterPro" id="IPR051222">
    <property type="entry name" value="PPR/CCM1_RNA-binding"/>
</dbReference>
<dbReference type="Gene3D" id="1.25.40.10">
    <property type="entry name" value="Tetratricopeptide repeat domain"/>
    <property type="match status" value="3"/>
</dbReference>
<dbReference type="InterPro" id="IPR036770">
    <property type="entry name" value="Ankyrin_rpt-contain_sf"/>
</dbReference>
<feature type="repeat" description="PPR" evidence="11">
    <location>
        <begin position="330"/>
        <end position="364"/>
    </location>
</feature>
<keyword evidence="3 13" id="KW-0812">Transmembrane</keyword>
<feature type="chain" id="PRO_5032481653" evidence="14">
    <location>
        <begin position="30"/>
        <end position="1869"/>
    </location>
</feature>
<evidence type="ECO:0000256" key="14">
    <source>
        <dbReference type="SAM" id="SignalP"/>
    </source>
</evidence>
<evidence type="ECO:0000256" key="4">
    <source>
        <dbReference type="ARBA" id="ARBA00022723"/>
    </source>
</evidence>
<dbReference type="SUPFAM" id="SSF48403">
    <property type="entry name" value="Ankyrin repeat"/>
    <property type="match status" value="1"/>
</dbReference>
<evidence type="ECO:0000256" key="2">
    <source>
        <dbReference type="ARBA" id="ARBA00022448"/>
    </source>
</evidence>
<dbReference type="PROSITE" id="PS50004">
    <property type="entry name" value="C2"/>
    <property type="match status" value="1"/>
</dbReference>
<evidence type="ECO:0000256" key="10">
    <source>
        <dbReference type="ARBA" id="ARBA00023136"/>
    </source>
</evidence>
<evidence type="ECO:0000256" key="6">
    <source>
        <dbReference type="ARBA" id="ARBA00022837"/>
    </source>
</evidence>
<evidence type="ECO:0000313" key="17">
    <source>
        <dbReference type="EMBL" id="CAE7509186.1"/>
    </source>
</evidence>
<dbReference type="Pfam" id="PF00168">
    <property type="entry name" value="C2"/>
    <property type="match status" value="1"/>
</dbReference>
<dbReference type="Pfam" id="PF13812">
    <property type="entry name" value="PPR_3"/>
    <property type="match status" value="1"/>
</dbReference>
<evidence type="ECO:0000256" key="3">
    <source>
        <dbReference type="ARBA" id="ARBA00022692"/>
    </source>
</evidence>
<evidence type="ECO:0000256" key="9">
    <source>
        <dbReference type="ARBA" id="ARBA00023121"/>
    </source>
</evidence>
<dbReference type="SUPFAM" id="SSF49562">
    <property type="entry name" value="C2 domain (Calcium/lipid-binding domain, CaLB)"/>
    <property type="match status" value="1"/>
</dbReference>
<feature type="repeat" description="PPR" evidence="11">
    <location>
        <begin position="295"/>
        <end position="329"/>
    </location>
</feature>
<dbReference type="SMART" id="SM00239">
    <property type="entry name" value="C2"/>
    <property type="match status" value="1"/>
</dbReference>
<dbReference type="GO" id="GO:0016020">
    <property type="term" value="C:membrane"/>
    <property type="evidence" value="ECO:0007669"/>
    <property type="project" value="UniProtKB-SubCell"/>
</dbReference>
<dbReference type="GO" id="GO:0046872">
    <property type="term" value="F:metal ion binding"/>
    <property type="evidence" value="ECO:0007669"/>
    <property type="project" value="UniProtKB-KW"/>
</dbReference>
<feature type="repeat" description="PPR" evidence="11">
    <location>
        <begin position="481"/>
        <end position="515"/>
    </location>
</feature>
<comment type="subcellular location">
    <subcellularLocation>
        <location evidence="1">Membrane</location>
    </subcellularLocation>
</comment>
<dbReference type="Proteomes" id="UP000604046">
    <property type="component" value="Unassembled WGS sequence"/>
</dbReference>
<evidence type="ECO:0000256" key="5">
    <source>
        <dbReference type="ARBA" id="ARBA00022737"/>
    </source>
</evidence>
<dbReference type="SMART" id="SM00248">
    <property type="entry name" value="ANK"/>
    <property type="match status" value="2"/>
</dbReference>
<organism evidence="17 18">
    <name type="scientific">Symbiodinium natans</name>
    <dbReference type="NCBI Taxonomy" id="878477"/>
    <lineage>
        <taxon>Eukaryota</taxon>
        <taxon>Sar</taxon>
        <taxon>Alveolata</taxon>
        <taxon>Dinophyceae</taxon>
        <taxon>Suessiales</taxon>
        <taxon>Symbiodiniaceae</taxon>
        <taxon>Symbiodinium</taxon>
    </lineage>
</organism>
<feature type="signal peptide" evidence="14">
    <location>
        <begin position="1"/>
        <end position="29"/>
    </location>
</feature>
<feature type="compositionally biased region" description="Acidic residues" evidence="12">
    <location>
        <begin position="170"/>
        <end position="180"/>
    </location>
</feature>
<keyword evidence="2" id="KW-0813">Transport</keyword>
<keyword evidence="10 13" id="KW-0472">Membrane</keyword>
<dbReference type="Gene3D" id="2.60.40.150">
    <property type="entry name" value="C2 domain"/>
    <property type="match status" value="1"/>
</dbReference>
<dbReference type="PANTHER" id="PTHR47942">
    <property type="entry name" value="TETRATRICOPEPTIDE REPEAT (TPR)-LIKE SUPERFAMILY PROTEIN-RELATED"/>
    <property type="match status" value="1"/>
</dbReference>
<evidence type="ECO:0000259" key="15">
    <source>
        <dbReference type="PROSITE" id="PS50004"/>
    </source>
</evidence>
<feature type="compositionally biased region" description="Low complexity" evidence="12">
    <location>
        <begin position="181"/>
        <end position="192"/>
    </location>
</feature>
<keyword evidence="5" id="KW-0677">Repeat</keyword>
<dbReference type="GO" id="GO:0012505">
    <property type="term" value="C:endomembrane system"/>
    <property type="evidence" value="ECO:0007669"/>
    <property type="project" value="UniProtKB-ARBA"/>
</dbReference>
<dbReference type="NCBIfam" id="TIGR00756">
    <property type="entry name" value="PPR"/>
    <property type="match status" value="1"/>
</dbReference>